<dbReference type="GO" id="GO:0016787">
    <property type="term" value="F:hydrolase activity"/>
    <property type="evidence" value="ECO:0007669"/>
    <property type="project" value="UniProtKB-KW"/>
</dbReference>
<gene>
    <name evidence="8" type="ORF">SAMN04488694_102142</name>
    <name evidence="7" type="ORF">SAMN05192552_1001207</name>
</gene>
<keyword evidence="4" id="KW-0378">Hydrolase</keyword>
<proteinExistence type="predicted"/>
<dbReference type="Pfam" id="PF07927">
    <property type="entry name" value="HicA_toxin"/>
    <property type="match status" value="1"/>
</dbReference>
<evidence type="ECO:0000256" key="1">
    <source>
        <dbReference type="ARBA" id="ARBA00022649"/>
    </source>
</evidence>
<keyword evidence="5" id="KW-0694">RNA-binding</keyword>
<evidence type="ECO:0000256" key="6">
    <source>
        <dbReference type="ARBA" id="ARBA00023016"/>
    </source>
</evidence>
<dbReference type="GO" id="GO:0004519">
    <property type="term" value="F:endonuclease activity"/>
    <property type="evidence" value="ECO:0007669"/>
    <property type="project" value="UniProtKB-KW"/>
</dbReference>
<accession>A0A1G6IDR0</accession>
<protein>
    <submittedName>
        <fullName evidence="7">Predicted RNA binding protein YcfA, dsRBD-like fold, HicA-like mRNA interferase family</fullName>
    </submittedName>
</protein>
<reference evidence="9 10" key="1">
    <citation type="submission" date="2016-10" db="EMBL/GenBank/DDBJ databases">
        <authorList>
            <person name="Varghese N."/>
            <person name="Submissions S."/>
        </authorList>
    </citation>
    <scope>NUCLEOTIDE SEQUENCE [LARGE SCALE GENOMIC DNA]</scope>
    <source>
        <strain evidence="7 10">CDM_1</strain>
        <strain evidence="9">CDM_6</strain>
    </source>
</reference>
<keyword evidence="6" id="KW-0346">Stress response</keyword>
<dbReference type="Proteomes" id="UP000324021">
    <property type="component" value="Unassembled WGS sequence"/>
</dbReference>
<dbReference type="Proteomes" id="UP000199320">
    <property type="component" value="Unassembled WGS sequence"/>
</dbReference>
<dbReference type="Gene3D" id="3.30.920.30">
    <property type="entry name" value="Hypothetical protein"/>
    <property type="match status" value="1"/>
</dbReference>
<keyword evidence="3" id="KW-0255">Endonuclease</keyword>
<evidence type="ECO:0000256" key="3">
    <source>
        <dbReference type="ARBA" id="ARBA00022759"/>
    </source>
</evidence>
<evidence type="ECO:0000256" key="2">
    <source>
        <dbReference type="ARBA" id="ARBA00022722"/>
    </source>
</evidence>
<evidence type="ECO:0000256" key="5">
    <source>
        <dbReference type="ARBA" id="ARBA00022884"/>
    </source>
</evidence>
<reference evidence="8" key="2">
    <citation type="submission" date="2016-10" db="EMBL/GenBank/DDBJ databases">
        <authorList>
            <person name="de Groot N.N."/>
        </authorList>
    </citation>
    <scope>NUCLEOTIDE SEQUENCE [LARGE SCALE GENOMIC DNA]</scope>
    <source>
        <strain evidence="8">CDM_6</strain>
    </source>
</reference>
<dbReference type="STRING" id="392421.SAMN04488694_102142"/>
<organism evidence="7 10">
    <name type="scientific">Natrinema hispanicum</name>
    <dbReference type="NCBI Taxonomy" id="392421"/>
    <lineage>
        <taxon>Archaea</taxon>
        <taxon>Methanobacteriati</taxon>
        <taxon>Methanobacteriota</taxon>
        <taxon>Stenosarchaea group</taxon>
        <taxon>Halobacteria</taxon>
        <taxon>Halobacteriales</taxon>
        <taxon>Natrialbaceae</taxon>
        <taxon>Natrinema</taxon>
    </lineage>
</organism>
<dbReference type="GO" id="GO:0003729">
    <property type="term" value="F:mRNA binding"/>
    <property type="evidence" value="ECO:0007669"/>
    <property type="project" value="InterPro"/>
</dbReference>
<evidence type="ECO:0000313" key="7">
    <source>
        <dbReference type="EMBL" id="SDC03876.1"/>
    </source>
</evidence>
<dbReference type="InterPro" id="IPR038570">
    <property type="entry name" value="HicA_sf"/>
</dbReference>
<evidence type="ECO:0000313" key="10">
    <source>
        <dbReference type="Proteomes" id="UP000324021"/>
    </source>
</evidence>
<keyword evidence="1" id="KW-1277">Toxin-antitoxin system</keyword>
<evidence type="ECO:0000313" key="8">
    <source>
        <dbReference type="EMBL" id="SES86145.1"/>
    </source>
</evidence>
<dbReference type="AlphaFoldDB" id="A0A1G6IDR0"/>
<evidence type="ECO:0000313" key="9">
    <source>
        <dbReference type="Proteomes" id="UP000199320"/>
    </source>
</evidence>
<name>A0A1G6IDR0_9EURY</name>
<evidence type="ECO:0000256" key="4">
    <source>
        <dbReference type="ARBA" id="ARBA00022801"/>
    </source>
</evidence>
<keyword evidence="9" id="KW-1185">Reference proteome</keyword>
<dbReference type="EMBL" id="FMZP01000001">
    <property type="protein sequence ID" value="SDC03876.1"/>
    <property type="molecule type" value="Genomic_DNA"/>
</dbReference>
<sequence>MPFYRNHEYAGIVTRGTYSGREIIQALGNWGFRRVDQTGSHVKLQYVNPDTGETRSVVVPLHDELATGTLRSIATQAGAEDFQAFLDEMDEMI</sequence>
<keyword evidence="2" id="KW-0540">Nuclease</keyword>
<dbReference type="EMBL" id="FOIC01000002">
    <property type="protein sequence ID" value="SES86145.1"/>
    <property type="molecule type" value="Genomic_DNA"/>
</dbReference>
<dbReference type="InterPro" id="IPR012933">
    <property type="entry name" value="HicA_mRNA_interferase"/>
</dbReference>
<dbReference type="SUPFAM" id="SSF54786">
    <property type="entry name" value="YcfA/nrd intein domain"/>
    <property type="match status" value="1"/>
</dbReference>